<keyword evidence="1" id="KW-0560">Oxidoreductase</keyword>
<keyword evidence="4" id="KW-1185">Reference proteome</keyword>
<organism evidence="3 4">
    <name type="scientific">Amycolatopsis pretoriensis</name>
    <dbReference type="NCBI Taxonomy" id="218821"/>
    <lineage>
        <taxon>Bacteria</taxon>
        <taxon>Bacillati</taxon>
        <taxon>Actinomycetota</taxon>
        <taxon>Actinomycetes</taxon>
        <taxon>Pseudonocardiales</taxon>
        <taxon>Pseudonocardiaceae</taxon>
        <taxon>Amycolatopsis</taxon>
    </lineage>
</organism>
<reference evidence="4" key="1">
    <citation type="submission" date="2016-10" db="EMBL/GenBank/DDBJ databases">
        <authorList>
            <person name="Varghese N."/>
            <person name="Submissions S."/>
        </authorList>
    </citation>
    <scope>NUCLEOTIDE SEQUENCE [LARGE SCALE GENOMIC DNA]</scope>
    <source>
        <strain evidence="4">DSM 44654</strain>
    </source>
</reference>
<dbReference type="GO" id="GO:0005737">
    <property type="term" value="C:cytoplasm"/>
    <property type="evidence" value="ECO:0007669"/>
    <property type="project" value="TreeGrafter"/>
</dbReference>
<dbReference type="PANTHER" id="PTHR43625">
    <property type="entry name" value="AFLATOXIN B1 ALDEHYDE REDUCTASE"/>
    <property type="match status" value="1"/>
</dbReference>
<dbReference type="Gene3D" id="3.20.20.100">
    <property type="entry name" value="NADP-dependent oxidoreductase domain"/>
    <property type="match status" value="1"/>
</dbReference>
<evidence type="ECO:0000259" key="2">
    <source>
        <dbReference type="Pfam" id="PF00248"/>
    </source>
</evidence>
<dbReference type="PANTHER" id="PTHR43625:SF40">
    <property type="entry name" value="ALDO-KETO REDUCTASE YAKC [NADP(+)]"/>
    <property type="match status" value="1"/>
</dbReference>
<dbReference type="STRING" id="218821.SAMN05421837_103442"/>
<accession>A0A1H5QN96</accession>
<dbReference type="InterPro" id="IPR023210">
    <property type="entry name" value="NADP_OxRdtase_dom"/>
</dbReference>
<dbReference type="AlphaFoldDB" id="A0A1H5QN96"/>
<dbReference type="Pfam" id="PF00248">
    <property type="entry name" value="Aldo_ket_red"/>
    <property type="match status" value="1"/>
</dbReference>
<dbReference type="EMBL" id="FNUJ01000003">
    <property type="protein sequence ID" value="SEF26677.1"/>
    <property type="molecule type" value="Genomic_DNA"/>
</dbReference>
<proteinExistence type="predicted"/>
<evidence type="ECO:0000313" key="4">
    <source>
        <dbReference type="Proteomes" id="UP000198878"/>
    </source>
</evidence>
<dbReference type="OrthoDB" id="3216283at2"/>
<dbReference type="InterPro" id="IPR050791">
    <property type="entry name" value="Aldo-Keto_reductase"/>
</dbReference>
<dbReference type="SUPFAM" id="SSF51430">
    <property type="entry name" value="NAD(P)-linked oxidoreductase"/>
    <property type="match status" value="1"/>
</dbReference>
<gene>
    <name evidence="3" type="ORF">SAMN05421837_103442</name>
</gene>
<dbReference type="Proteomes" id="UP000198878">
    <property type="component" value="Unassembled WGS sequence"/>
</dbReference>
<evidence type="ECO:0000256" key="1">
    <source>
        <dbReference type="ARBA" id="ARBA00023002"/>
    </source>
</evidence>
<sequence>MTSTYTFEDGVSVRRLGFGAMRLTEWDHVRDGAAAVARRAAELGVTFFDTADAYDLGLNEELLADALHPYEGLFIATKCGHARPSRGEWVPLGRPEYLRQQAELSLRRLRVERLDLLQLHRLDPQVPIADQVGALARLRDEGKVARIGLSEVSVAQLAEARAIAPIASVQNRYNLTDRASEDVLGYCEREGIAFVPWLPIARGDHATEGGVLGKVAAGLGATPAQVSLAWLLRRSPVVIPIPGTSSLPHLEENCGAAGITLSDDDFARLSELA</sequence>
<dbReference type="GO" id="GO:0016491">
    <property type="term" value="F:oxidoreductase activity"/>
    <property type="evidence" value="ECO:0007669"/>
    <property type="project" value="UniProtKB-KW"/>
</dbReference>
<dbReference type="CDD" id="cd19088">
    <property type="entry name" value="AKR_AKR13B1"/>
    <property type="match status" value="1"/>
</dbReference>
<name>A0A1H5QN96_9PSEU</name>
<dbReference type="RefSeq" id="WP_086670393.1">
    <property type="nucleotide sequence ID" value="NZ_FNUJ01000003.1"/>
</dbReference>
<feature type="domain" description="NADP-dependent oxidoreductase" evidence="2">
    <location>
        <begin position="15"/>
        <end position="272"/>
    </location>
</feature>
<dbReference type="InterPro" id="IPR020471">
    <property type="entry name" value="AKR"/>
</dbReference>
<dbReference type="PRINTS" id="PR00069">
    <property type="entry name" value="ALDKETRDTASE"/>
</dbReference>
<dbReference type="InterPro" id="IPR036812">
    <property type="entry name" value="NAD(P)_OxRdtase_dom_sf"/>
</dbReference>
<evidence type="ECO:0000313" key="3">
    <source>
        <dbReference type="EMBL" id="SEF26677.1"/>
    </source>
</evidence>
<protein>
    <submittedName>
        <fullName evidence="3">Predicted oxidoreductase</fullName>
    </submittedName>
</protein>